<gene>
    <name evidence="1" type="ORF">LCGC14_2602750</name>
</gene>
<protein>
    <submittedName>
        <fullName evidence="1">Uncharacterized protein</fullName>
    </submittedName>
</protein>
<accession>A0A0F9D107</accession>
<proteinExistence type="predicted"/>
<reference evidence="1" key="1">
    <citation type="journal article" date="2015" name="Nature">
        <title>Complex archaea that bridge the gap between prokaryotes and eukaryotes.</title>
        <authorList>
            <person name="Spang A."/>
            <person name="Saw J.H."/>
            <person name="Jorgensen S.L."/>
            <person name="Zaremba-Niedzwiedzka K."/>
            <person name="Martijn J."/>
            <person name="Lind A.E."/>
            <person name="van Eijk R."/>
            <person name="Schleper C."/>
            <person name="Guy L."/>
            <person name="Ettema T.J."/>
        </authorList>
    </citation>
    <scope>NUCLEOTIDE SEQUENCE</scope>
</reference>
<dbReference type="AlphaFoldDB" id="A0A0F9D107"/>
<evidence type="ECO:0000313" key="1">
    <source>
        <dbReference type="EMBL" id="KKL05763.1"/>
    </source>
</evidence>
<sequence>MTTLDDRFEEIAIEGTLTKCDGGDFSHDEVGELMDAFIVFVETYGLSFGGGFRALKPPRMKVTSPLEAVGWLGGSGYM</sequence>
<organism evidence="1">
    <name type="scientific">marine sediment metagenome</name>
    <dbReference type="NCBI Taxonomy" id="412755"/>
    <lineage>
        <taxon>unclassified sequences</taxon>
        <taxon>metagenomes</taxon>
        <taxon>ecological metagenomes</taxon>
    </lineage>
</organism>
<feature type="non-terminal residue" evidence="1">
    <location>
        <position position="78"/>
    </location>
</feature>
<comment type="caution">
    <text evidence="1">The sequence shown here is derived from an EMBL/GenBank/DDBJ whole genome shotgun (WGS) entry which is preliminary data.</text>
</comment>
<name>A0A0F9D107_9ZZZZ</name>
<dbReference type="EMBL" id="LAZR01043981">
    <property type="protein sequence ID" value="KKL05763.1"/>
    <property type="molecule type" value="Genomic_DNA"/>
</dbReference>